<evidence type="ECO:0000313" key="1">
    <source>
        <dbReference type="EMBL" id="MBO2445701.1"/>
    </source>
</evidence>
<protein>
    <recommendedName>
        <fullName evidence="3">Tetratricopeptide repeat protein</fullName>
    </recommendedName>
</protein>
<sequence>MSAFGDARRSRRLRKALKSAAERTDPAEALELLRKARADLIGSPPDPDAEPPNVSGELLTGLVEGSLEQRFYGLLAEADFTELELVAGHSTRAEEGRAVPADAWRPLIAARDARGERAAACALLTRLYPILDPADPGGADVAVALARRRTVPDGPNAPADELWVYAEALGRSRVALPEIAALVESVLRVGFGTDKERIAQAGWLAQELARRNVVFPRRDTVLGLAHLVVQNAIDAAVTALTRAHQADPRDETAFAALMAALLRRGEQLRVVTLMNEPGRPASRRIDELSELSRTLGWLDDPSAAGPVPADSTRLSRLTIGEEAGGWLPYAIGRLRLLEGDTRQAAAALGPLAETTGTDPVTWQWGYHAAWAWLLLGDREAVAHCFSRVYGGPGGWTVACLLRDADPDRDLGGQVVRTIETAPPAFAAIAATRIGLADGRREPGEPPWQPGSGSLPEDLEALRTLMGLRAARRDGRLAETVRTPLFRRLPAQERLMWTGLSLMQTEPERGRELLEAAARDHGYGRAALVLAALDAEQGRYGTTMHLLDSQAIPFGAPGPASPTGLAGPKPQLLIAWARARGGREREAVEILEGLAAEGKRAAGFLLGPLRMREALALRAAGQPAEATRLAERAAQQLDDAVDAVPQRFRRDALFMMEGAAAFAGKRVEPRSAFLPSLGDHPWVVWVLAMSAVTSDPVHADVGLYELPLNVLDKVGRPPAEVVTAFAEVLATACVSAQEADRAATLTDLLGRLAGPQGHGHDMPEVRAAYELAIAARLRRAPDDGIAIALPEVPSSTHLALATSLHALRRGDPAEASRLLRQAPVADDAERRMCAAVADALEGNAVEEVPDGLPPELTHALEIAQAASLVETDPERCVQLVSAALVSPDAAVPVAALVDLDRVLPMLCAVPARDRDRSAAPSPLVDIVTRLADSPDASFSPLTLARCATAVGAFATAERLWWRALGDGDGVPEQARGEFARLLCHRAQLARTEGDRRSAAVLLRRAAHVAGGGLLENAPPLEPGMEESA</sequence>
<dbReference type="RefSeq" id="WP_208253306.1">
    <property type="nucleotide sequence ID" value="NZ_JAGEOJ010000001.1"/>
</dbReference>
<dbReference type="Proteomes" id="UP000669179">
    <property type="component" value="Unassembled WGS sequence"/>
</dbReference>
<proteinExistence type="predicted"/>
<evidence type="ECO:0008006" key="3">
    <source>
        <dbReference type="Google" id="ProtNLM"/>
    </source>
</evidence>
<dbReference type="EMBL" id="JAGEOJ010000001">
    <property type="protein sequence ID" value="MBO2445701.1"/>
    <property type="molecule type" value="Genomic_DNA"/>
</dbReference>
<comment type="caution">
    <text evidence="1">The sequence shown here is derived from an EMBL/GenBank/DDBJ whole genome shotgun (WGS) entry which is preliminary data.</text>
</comment>
<evidence type="ECO:0000313" key="2">
    <source>
        <dbReference type="Proteomes" id="UP000669179"/>
    </source>
</evidence>
<accession>A0A939T0N4</accession>
<name>A0A939T0N4_9ACTN</name>
<organism evidence="1 2">
    <name type="scientific">Actinomadura barringtoniae</name>
    <dbReference type="NCBI Taxonomy" id="1427535"/>
    <lineage>
        <taxon>Bacteria</taxon>
        <taxon>Bacillati</taxon>
        <taxon>Actinomycetota</taxon>
        <taxon>Actinomycetes</taxon>
        <taxon>Streptosporangiales</taxon>
        <taxon>Thermomonosporaceae</taxon>
        <taxon>Actinomadura</taxon>
    </lineage>
</organism>
<keyword evidence="2" id="KW-1185">Reference proteome</keyword>
<gene>
    <name evidence="1" type="ORF">J4573_01220</name>
</gene>
<dbReference type="AlphaFoldDB" id="A0A939T0N4"/>
<reference evidence="1" key="1">
    <citation type="submission" date="2021-03" db="EMBL/GenBank/DDBJ databases">
        <authorList>
            <person name="Kanchanasin P."/>
            <person name="Saeng-In P."/>
            <person name="Phongsopitanun W."/>
            <person name="Yuki M."/>
            <person name="Kudo T."/>
            <person name="Ohkuma M."/>
            <person name="Tanasupawat S."/>
        </authorList>
    </citation>
    <scope>NUCLEOTIDE SEQUENCE</scope>
    <source>
        <strain evidence="1">GKU 128</strain>
    </source>
</reference>